<evidence type="ECO:0000256" key="1">
    <source>
        <dbReference type="ARBA" id="ARBA00022801"/>
    </source>
</evidence>
<dbReference type="OrthoDB" id="3012298at2759"/>
<dbReference type="EMBL" id="MCFE01000317">
    <property type="protein sequence ID" value="ORX91522.1"/>
    <property type="molecule type" value="Genomic_DNA"/>
</dbReference>
<protein>
    <submittedName>
        <fullName evidence="4">Glycoside hydrolase</fullName>
    </submittedName>
</protein>
<dbReference type="GO" id="GO:0016798">
    <property type="term" value="F:hydrolase activity, acting on glycosyl bonds"/>
    <property type="evidence" value="ECO:0007669"/>
    <property type="project" value="UniProtKB-KW"/>
</dbReference>
<evidence type="ECO:0000259" key="3">
    <source>
        <dbReference type="PROSITE" id="PS51910"/>
    </source>
</evidence>
<gene>
    <name evidence="4" type="ORF">K493DRAFT_176417</name>
</gene>
<proteinExistence type="predicted"/>
<dbReference type="InterPro" id="IPR017853">
    <property type="entry name" value="GH"/>
</dbReference>
<dbReference type="CDD" id="cd00598">
    <property type="entry name" value="GH18_chitinase-like"/>
    <property type="match status" value="1"/>
</dbReference>
<comment type="caution">
    <text evidence="4">The sequence shown here is derived from an EMBL/GenBank/DDBJ whole genome shotgun (WGS) entry which is preliminary data.</text>
</comment>
<dbReference type="Proteomes" id="UP000193498">
    <property type="component" value="Unassembled WGS sequence"/>
</dbReference>
<reference evidence="4 5" key="1">
    <citation type="submission" date="2016-07" db="EMBL/GenBank/DDBJ databases">
        <title>Pervasive Adenine N6-methylation of Active Genes in Fungi.</title>
        <authorList>
            <consortium name="DOE Joint Genome Institute"/>
            <person name="Mondo S.J."/>
            <person name="Dannebaum R.O."/>
            <person name="Kuo R.C."/>
            <person name="Labutti K."/>
            <person name="Haridas S."/>
            <person name="Kuo A."/>
            <person name="Salamov A."/>
            <person name="Ahrendt S.R."/>
            <person name="Lipzen A."/>
            <person name="Sullivan W."/>
            <person name="Andreopoulos W.B."/>
            <person name="Clum A."/>
            <person name="Lindquist E."/>
            <person name="Daum C."/>
            <person name="Ramamoorthy G.K."/>
            <person name="Gryganskyi A."/>
            <person name="Culley D."/>
            <person name="Magnuson J.K."/>
            <person name="James T.Y."/>
            <person name="O'Malley M.A."/>
            <person name="Stajich J.E."/>
            <person name="Spatafora J.W."/>
            <person name="Visel A."/>
            <person name="Grigoriev I.V."/>
        </authorList>
    </citation>
    <scope>NUCLEOTIDE SEQUENCE [LARGE SCALE GENOMIC DNA]</scope>
    <source>
        <strain evidence="4 5">CBS 931.73</strain>
    </source>
</reference>
<keyword evidence="5" id="KW-1185">Reference proteome</keyword>
<dbReference type="InParanoid" id="A0A1Y1Y0I3"/>
<dbReference type="InterPro" id="IPR001223">
    <property type="entry name" value="Glyco_hydro18_cat"/>
</dbReference>
<keyword evidence="2" id="KW-0326">Glycosidase</keyword>
<dbReference type="GO" id="GO:0005975">
    <property type="term" value="P:carbohydrate metabolic process"/>
    <property type="evidence" value="ECO:0007669"/>
    <property type="project" value="InterPro"/>
</dbReference>
<dbReference type="Gene3D" id="3.20.20.80">
    <property type="entry name" value="Glycosidases"/>
    <property type="match status" value="1"/>
</dbReference>
<keyword evidence="1 4" id="KW-0378">Hydrolase</keyword>
<evidence type="ECO:0000313" key="5">
    <source>
        <dbReference type="Proteomes" id="UP000193498"/>
    </source>
</evidence>
<name>A0A1Y1Y0I3_9FUNG</name>
<evidence type="ECO:0000256" key="2">
    <source>
        <dbReference type="ARBA" id="ARBA00023295"/>
    </source>
</evidence>
<sequence>GVPGTVPKNSYNVVNLAFWLSYGAYDAAYTWTQLDSATRKSYIDAFHAAGVNVLVSAFGAAEWPVTSYKDPVATANNLATFIKTYGLDGADIDWEDNNAMSAGTGEKWLITFQNTLRAALPSPYIITHAPQAPYFFVNTKQYPNGAYNAVHKAVGSTIDWYNVQFYNQGTTKYDTCDTLLNKADGFFNGTSLFEIANNGYGIPANKIIIGKPVTPAGATNTGYMDVSLLATCLKQAKTKGWNGGAMVSIY</sequence>
<dbReference type="PROSITE" id="PS51910">
    <property type="entry name" value="GH18_2"/>
    <property type="match status" value="1"/>
</dbReference>
<feature type="domain" description="GH18" evidence="3">
    <location>
        <begin position="1"/>
        <end position="250"/>
    </location>
</feature>
<dbReference type="PANTHER" id="PTHR45708">
    <property type="entry name" value="ENDOCHITINASE"/>
    <property type="match status" value="1"/>
</dbReference>
<dbReference type="InterPro" id="IPR050542">
    <property type="entry name" value="Glycosyl_Hydrlase18_Chitinase"/>
</dbReference>
<feature type="non-terminal residue" evidence="4">
    <location>
        <position position="250"/>
    </location>
</feature>
<accession>A0A1Y1Y0I3</accession>
<evidence type="ECO:0000313" key="4">
    <source>
        <dbReference type="EMBL" id="ORX91522.1"/>
    </source>
</evidence>
<dbReference type="SUPFAM" id="SSF51445">
    <property type="entry name" value="(Trans)glycosidases"/>
    <property type="match status" value="1"/>
</dbReference>
<dbReference type="AlphaFoldDB" id="A0A1Y1Y0I3"/>
<feature type="non-terminal residue" evidence="4">
    <location>
        <position position="1"/>
    </location>
</feature>
<organism evidence="4 5">
    <name type="scientific">Basidiobolus meristosporus CBS 931.73</name>
    <dbReference type="NCBI Taxonomy" id="1314790"/>
    <lineage>
        <taxon>Eukaryota</taxon>
        <taxon>Fungi</taxon>
        <taxon>Fungi incertae sedis</taxon>
        <taxon>Zoopagomycota</taxon>
        <taxon>Entomophthoromycotina</taxon>
        <taxon>Basidiobolomycetes</taxon>
        <taxon>Basidiobolales</taxon>
        <taxon>Basidiobolaceae</taxon>
        <taxon>Basidiobolus</taxon>
    </lineage>
</organism>
<dbReference type="PANTHER" id="PTHR45708:SF49">
    <property type="entry name" value="ENDOCHITINASE"/>
    <property type="match status" value="1"/>
</dbReference>
<dbReference type="Pfam" id="PF00704">
    <property type="entry name" value="Glyco_hydro_18"/>
    <property type="match status" value="1"/>
</dbReference>